<comment type="similarity">
    <text evidence="7">Belongs to the DHHC palmitoyltransferase family.</text>
</comment>
<gene>
    <name evidence="10" type="ORF">BEWA_021810</name>
</gene>
<organism evidence="10 11">
    <name type="scientific">Theileria equi strain WA</name>
    <dbReference type="NCBI Taxonomy" id="1537102"/>
    <lineage>
        <taxon>Eukaryota</taxon>
        <taxon>Sar</taxon>
        <taxon>Alveolata</taxon>
        <taxon>Apicomplexa</taxon>
        <taxon>Aconoidasida</taxon>
        <taxon>Piroplasmida</taxon>
        <taxon>Theileriidae</taxon>
        <taxon>Theileria</taxon>
    </lineage>
</organism>
<dbReference type="STRING" id="1537102.L0AVR6"/>
<evidence type="ECO:0000256" key="1">
    <source>
        <dbReference type="ARBA" id="ARBA00004141"/>
    </source>
</evidence>
<evidence type="ECO:0000256" key="2">
    <source>
        <dbReference type="ARBA" id="ARBA00022679"/>
    </source>
</evidence>
<proteinExistence type="inferred from homology"/>
<feature type="region of interest" description="Disordered" evidence="8">
    <location>
        <begin position="1"/>
        <end position="43"/>
    </location>
</feature>
<feature type="domain" description="Palmitoyltransferase DHHC" evidence="9">
    <location>
        <begin position="183"/>
        <end position="307"/>
    </location>
</feature>
<keyword evidence="6 7" id="KW-0012">Acyltransferase</keyword>
<dbReference type="EC" id="2.3.1.225" evidence="7"/>
<evidence type="ECO:0000259" key="9">
    <source>
        <dbReference type="Pfam" id="PF01529"/>
    </source>
</evidence>
<dbReference type="RefSeq" id="XP_004828999.1">
    <property type="nucleotide sequence ID" value="XM_004828942.1"/>
</dbReference>
<reference evidence="10 11" key="1">
    <citation type="journal article" date="2012" name="BMC Genomics">
        <title>Comparative genomic analysis and phylogenetic position of Theileria equi.</title>
        <authorList>
            <person name="Kappmeyer L.S."/>
            <person name="Thiagarajan M."/>
            <person name="Herndon D.R."/>
            <person name="Ramsay J.D."/>
            <person name="Caler E."/>
            <person name="Djikeng A."/>
            <person name="Gillespie J.J."/>
            <person name="Lau A.O."/>
            <person name="Roalson E.H."/>
            <person name="Silva J.C."/>
            <person name="Silva M.G."/>
            <person name="Suarez C.E."/>
            <person name="Ueti M.W."/>
            <person name="Nene V.M."/>
            <person name="Mealey R.H."/>
            <person name="Knowles D.P."/>
            <person name="Brayton K.A."/>
        </authorList>
    </citation>
    <scope>NUCLEOTIDE SEQUENCE [LARGE SCALE GENOMIC DNA]</scope>
    <source>
        <strain evidence="10 11">WA</strain>
    </source>
</reference>
<sequence>MDNTDRDPILNTDLFDPESDRQESYRIPTRRTESYTPYVPNQSISLEDEDTEPLISGKEDPVNNTKFCLRSAYTPEEEHGKNSVFRYLPVLFVLFIFSTIYGLFFVYHLKPEINQDLSHYGTISDKVFAEIAITHVLLVLFLLSYILCMMVSPGTIPNTSEWSLTNGQNVDNTSLVFETKKSGARRVCKWCSKYKPDRTHHCRVCGICVLKMDHHCPWVNNCIGWNNHKYFFLSVFYSSVLSTYIAILYYPTVRHILNNQIMPFGELMLIVLSEVLSVIFAIVCTCFLLFHTWLMCEALTTIEVCEKRSYSNMLLERSIWSNGLYDNIKCVLGKNPLLWLIPIDDREGDGIAFVRTERCGDKEFYDDNDHTYDENSVFVKLARETRQFNPIVIDETLQDA</sequence>
<evidence type="ECO:0000256" key="8">
    <source>
        <dbReference type="SAM" id="MobiDB-lite"/>
    </source>
</evidence>
<dbReference type="Proteomes" id="UP000031512">
    <property type="component" value="Chromosome 1"/>
</dbReference>
<dbReference type="Pfam" id="PF01529">
    <property type="entry name" value="DHHC"/>
    <property type="match status" value="1"/>
</dbReference>
<evidence type="ECO:0000256" key="5">
    <source>
        <dbReference type="ARBA" id="ARBA00023136"/>
    </source>
</evidence>
<keyword evidence="5 7" id="KW-0472">Membrane</keyword>
<evidence type="ECO:0000256" key="7">
    <source>
        <dbReference type="RuleBase" id="RU079119"/>
    </source>
</evidence>
<dbReference type="OrthoDB" id="9909019at2759"/>
<dbReference type="GO" id="GO:0016020">
    <property type="term" value="C:membrane"/>
    <property type="evidence" value="ECO:0007669"/>
    <property type="project" value="UniProtKB-SubCell"/>
</dbReference>
<evidence type="ECO:0000256" key="3">
    <source>
        <dbReference type="ARBA" id="ARBA00022692"/>
    </source>
</evidence>
<dbReference type="EMBL" id="CP001669">
    <property type="protein sequence ID" value="AFZ79333.1"/>
    <property type="molecule type" value="Genomic_DNA"/>
</dbReference>
<feature type="transmembrane region" description="Helical" evidence="7">
    <location>
        <begin position="230"/>
        <end position="250"/>
    </location>
</feature>
<dbReference type="AlphaFoldDB" id="L0AVR6"/>
<comment type="catalytic activity">
    <reaction evidence="7">
        <text>L-cysteinyl-[protein] + hexadecanoyl-CoA = S-hexadecanoyl-L-cysteinyl-[protein] + CoA</text>
        <dbReference type="Rhea" id="RHEA:36683"/>
        <dbReference type="Rhea" id="RHEA-COMP:10131"/>
        <dbReference type="Rhea" id="RHEA-COMP:11032"/>
        <dbReference type="ChEBI" id="CHEBI:29950"/>
        <dbReference type="ChEBI" id="CHEBI:57287"/>
        <dbReference type="ChEBI" id="CHEBI:57379"/>
        <dbReference type="ChEBI" id="CHEBI:74151"/>
        <dbReference type="EC" id="2.3.1.225"/>
    </reaction>
</comment>
<dbReference type="GeneID" id="15805986"/>
<evidence type="ECO:0000256" key="6">
    <source>
        <dbReference type="ARBA" id="ARBA00023315"/>
    </source>
</evidence>
<name>L0AVR6_THEEQ</name>
<keyword evidence="11" id="KW-1185">Reference proteome</keyword>
<dbReference type="InterPro" id="IPR039859">
    <property type="entry name" value="PFA4/ZDH16/20/ERF2-like"/>
</dbReference>
<dbReference type="VEuPathDB" id="PiroplasmaDB:BEWA_021810"/>
<dbReference type="InterPro" id="IPR001594">
    <property type="entry name" value="Palmitoyltrfase_DHHC"/>
</dbReference>
<keyword evidence="2 7" id="KW-0808">Transferase</keyword>
<evidence type="ECO:0000313" key="11">
    <source>
        <dbReference type="Proteomes" id="UP000031512"/>
    </source>
</evidence>
<keyword evidence="10" id="KW-0560">Oxidoreductase</keyword>
<keyword evidence="4 7" id="KW-1133">Transmembrane helix</keyword>
<feature type="transmembrane region" description="Helical" evidence="7">
    <location>
        <begin position="87"/>
        <end position="107"/>
    </location>
</feature>
<evidence type="ECO:0000256" key="4">
    <source>
        <dbReference type="ARBA" id="ARBA00022989"/>
    </source>
</evidence>
<protein>
    <recommendedName>
        <fullName evidence="7">Palmitoyltransferase</fullName>
        <ecNumber evidence="7">2.3.1.225</ecNumber>
    </recommendedName>
</protein>
<dbReference type="PROSITE" id="PS50216">
    <property type="entry name" value="DHHC"/>
    <property type="match status" value="1"/>
</dbReference>
<dbReference type="eggNOG" id="KOG1315">
    <property type="taxonomic scope" value="Eukaryota"/>
</dbReference>
<comment type="domain">
    <text evidence="7">The DHHC domain is required for palmitoyltransferase activity.</text>
</comment>
<dbReference type="PANTHER" id="PTHR12246">
    <property type="entry name" value="PALMITOYLTRANSFERASE ZDHHC16"/>
    <property type="match status" value="1"/>
</dbReference>
<comment type="subcellular location">
    <subcellularLocation>
        <location evidence="1">Membrane</location>
        <topology evidence="1">Multi-pass membrane protein</topology>
    </subcellularLocation>
</comment>
<accession>L0AVR6</accession>
<dbReference type="GO" id="GO:0016491">
    <property type="term" value="F:oxidoreductase activity"/>
    <property type="evidence" value="ECO:0007669"/>
    <property type="project" value="UniProtKB-KW"/>
</dbReference>
<dbReference type="GO" id="GO:0019706">
    <property type="term" value="F:protein-cysteine S-palmitoyltransferase activity"/>
    <property type="evidence" value="ECO:0007669"/>
    <property type="project" value="UniProtKB-EC"/>
</dbReference>
<evidence type="ECO:0000313" key="10">
    <source>
        <dbReference type="EMBL" id="AFZ79333.1"/>
    </source>
</evidence>
<feature type="transmembrane region" description="Helical" evidence="7">
    <location>
        <begin position="127"/>
        <end position="148"/>
    </location>
</feature>
<dbReference type="KEGG" id="beq:BEWA_021810"/>
<keyword evidence="3 7" id="KW-0812">Transmembrane</keyword>
<feature type="transmembrane region" description="Helical" evidence="7">
    <location>
        <begin position="270"/>
        <end position="290"/>
    </location>
</feature>